<dbReference type="Pfam" id="PF17339">
    <property type="entry name" value="PH_15"/>
    <property type="match status" value="1"/>
</dbReference>
<feature type="compositionally biased region" description="Basic and acidic residues" evidence="1">
    <location>
        <begin position="197"/>
        <end position="208"/>
    </location>
</feature>
<feature type="compositionally biased region" description="Polar residues" evidence="1">
    <location>
        <begin position="180"/>
        <end position="195"/>
    </location>
</feature>
<dbReference type="InterPro" id="IPR040443">
    <property type="entry name" value="PH_15"/>
</dbReference>
<feature type="domain" description="PH-15" evidence="2">
    <location>
        <begin position="4"/>
        <end position="56"/>
    </location>
</feature>
<feature type="region of interest" description="Disordered" evidence="1">
    <location>
        <begin position="103"/>
        <end position="146"/>
    </location>
</feature>
<protein>
    <submittedName>
        <fullName evidence="3">PH_15 domain-containing protein</fullName>
    </submittedName>
</protein>
<accession>A0A8R1DX41</accession>
<evidence type="ECO:0000256" key="1">
    <source>
        <dbReference type="SAM" id="MobiDB-lite"/>
    </source>
</evidence>
<evidence type="ECO:0000313" key="4">
    <source>
        <dbReference type="Proteomes" id="UP000005237"/>
    </source>
</evidence>
<dbReference type="Proteomes" id="UP000005237">
    <property type="component" value="Unassembled WGS sequence"/>
</dbReference>
<name>A0A8R1DX41_CAEJA</name>
<keyword evidence="4" id="KW-1185">Reference proteome</keyword>
<dbReference type="EnsemblMetazoa" id="CJA13145.1">
    <property type="protein sequence ID" value="CJA13145.1"/>
    <property type="gene ID" value="WBGene00132349"/>
</dbReference>
<organism evidence="3 4">
    <name type="scientific">Caenorhabditis japonica</name>
    <dbReference type="NCBI Taxonomy" id="281687"/>
    <lineage>
        <taxon>Eukaryota</taxon>
        <taxon>Metazoa</taxon>
        <taxon>Ecdysozoa</taxon>
        <taxon>Nematoda</taxon>
        <taxon>Chromadorea</taxon>
        <taxon>Rhabditida</taxon>
        <taxon>Rhabditina</taxon>
        <taxon>Rhabditomorpha</taxon>
        <taxon>Rhabditoidea</taxon>
        <taxon>Rhabditidae</taxon>
        <taxon>Peloderinae</taxon>
        <taxon>Caenorhabditis</taxon>
    </lineage>
</organism>
<evidence type="ECO:0000313" key="3">
    <source>
        <dbReference type="EnsemblMetazoa" id="CJA13145.1"/>
    </source>
</evidence>
<feature type="compositionally biased region" description="Polar residues" evidence="1">
    <location>
        <begin position="211"/>
        <end position="220"/>
    </location>
</feature>
<reference evidence="3" key="2">
    <citation type="submission" date="2022-06" db="UniProtKB">
        <authorList>
            <consortium name="EnsemblMetazoa"/>
        </authorList>
    </citation>
    <scope>IDENTIFICATION</scope>
    <source>
        <strain evidence="3">DF5081</strain>
    </source>
</reference>
<feature type="compositionally biased region" description="Basic and acidic residues" evidence="1">
    <location>
        <begin position="111"/>
        <end position="130"/>
    </location>
</feature>
<proteinExistence type="predicted"/>
<reference evidence="4" key="1">
    <citation type="submission" date="2010-08" db="EMBL/GenBank/DDBJ databases">
        <authorList>
            <consortium name="Caenorhabditis japonica Sequencing Consortium"/>
            <person name="Wilson R.K."/>
        </authorList>
    </citation>
    <scope>NUCLEOTIDE SEQUENCE [LARGE SCALE GENOMIC DNA]</scope>
    <source>
        <strain evidence="4">DF5081</strain>
    </source>
</reference>
<dbReference type="AlphaFoldDB" id="A0A8R1DX41"/>
<evidence type="ECO:0000259" key="2">
    <source>
        <dbReference type="Pfam" id="PF17339"/>
    </source>
</evidence>
<feature type="region of interest" description="Disordered" evidence="1">
    <location>
        <begin position="168"/>
        <end position="220"/>
    </location>
</feature>
<sequence>MHLEQPFIGQVILLDKVKKMIVKQEKDDAVVKIVAENGAKITMKVTGKEGLQWVSALLRRNFYMVGHYTHNDNRKTTPSKTPNMFLGLQDKTDGTVLTGSRLDNLVPVDGSGKKGSEDRRGFKTARDVGSRRKLAKTYSDQSNDRNTLATTQTFEMDPSHFDNGANLAGKSGSDTDLFHTKNTQTLTNDLETAQGSAEREGRKKDRDGTPANASTPANAD</sequence>